<feature type="domain" description="SLH" evidence="1">
    <location>
        <begin position="182"/>
        <end position="243"/>
    </location>
</feature>
<accession>A0ABN8UFY8</accession>
<dbReference type="RefSeq" id="WP_249725485.1">
    <property type="nucleotide sequence ID" value="NZ_CALYRF010000006.1"/>
</dbReference>
<dbReference type="PROSITE" id="PS51272">
    <property type="entry name" value="SLH"/>
    <property type="match status" value="1"/>
</dbReference>
<evidence type="ECO:0000259" key="1">
    <source>
        <dbReference type="PROSITE" id="PS51272"/>
    </source>
</evidence>
<organism evidence="2 3">
    <name type="scientific">Paenibacillus melissococcoides</name>
    <dbReference type="NCBI Taxonomy" id="2912268"/>
    <lineage>
        <taxon>Bacteria</taxon>
        <taxon>Bacillati</taxon>
        <taxon>Bacillota</taxon>
        <taxon>Bacilli</taxon>
        <taxon>Bacillales</taxon>
        <taxon>Paenibacillaceae</taxon>
        <taxon>Paenibacillus</taxon>
    </lineage>
</organism>
<dbReference type="Pfam" id="PF00395">
    <property type="entry name" value="SLH"/>
    <property type="match status" value="1"/>
</dbReference>
<dbReference type="EMBL" id="CALYLO010000012">
    <property type="protein sequence ID" value="CAH8248635.1"/>
    <property type="molecule type" value="Genomic_DNA"/>
</dbReference>
<gene>
    <name evidence="2" type="ORF">WJ0W_005819</name>
</gene>
<proteinExistence type="predicted"/>
<dbReference type="InterPro" id="IPR002901">
    <property type="entry name" value="MGlyc_endo_b_GlcNAc-like_dom"/>
</dbReference>
<dbReference type="InterPro" id="IPR001119">
    <property type="entry name" value="SLH_dom"/>
</dbReference>
<dbReference type="Proteomes" id="UP001154322">
    <property type="component" value="Unassembled WGS sequence"/>
</dbReference>
<protein>
    <submittedName>
        <fullName evidence="2">S-layer homology domain-containing protein</fullName>
    </submittedName>
</protein>
<comment type="caution">
    <text evidence="2">The sequence shown here is derived from an EMBL/GenBank/DDBJ whole genome shotgun (WGS) entry which is preliminary data.</text>
</comment>
<name>A0ABN8UFY8_9BACL</name>
<dbReference type="Pfam" id="PF01832">
    <property type="entry name" value="Glucosaminidase"/>
    <property type="match status" value="1"/>
</dbReference>
<evidence type="ECO:0000313" key="3">
    <source>
        <dbReference type="Proteomes" id="UP001154322"/>
    </source>
</evidence>
<sequence length="243" mass="26015">MGNQQQPPADGGTSILGAASATLEQAREWARSKNAPAEFVELAILYWQLAPQCGGVDPAIAYVQFAHETGYLYRDGHSAAGIDASYHNPCGLKITAGGGDTQASAHKRFKDWREGITAHLDHLALYAGAAGYPRAGTPDPRHFPYLKGSASTLEALGGKWAPSPDYGTRLADEIAKLHSVQAPEQKRPDYTGHWAEASIRRMLEAGIMNGRGNGFAPDEPITRAEVAVVIDRVLNGARKEAAE</sequence>
<keyword evidence="3" id="KW-1185">Reference proteome</keyword>
<evidence type="ECO:0000313" key="2">
    <source>
        <dbReference type="EMBL" id="CAH8248635.1"/>
    </source>
</evidence>
<reference evidence="2" key="1">
    <citation type="submission" date="2022-06" db="EMBL/GenBank/DDBJ databases">
        <authorList>
            <person name="Dietemann V."/>
            <person name="Ory F."/>
            <person name="Dainat B."/>
            <person name="Oberhansli S."/>
        </authorList>
    </citation>
    <scope>NUCLEOTIDE SEQUENCE</scope>
    <source>
        <strain evidence="2">Ena-SAMPLE-TAB-26-04-2022-14:26:32:270-5432</strain>
    </source>
</reference>